<gene>
    <name evidence="2" type="ORF">SAMN04489710_104310</name>
</gene>
<keyword evidence="1" id="KW-1133">Transmembrane helix</keyword>
<dbReference type="AlphaFoldDB" id="A0A1I1UCC5"/>
<dbReference type="STRING" id="32040.SAMN04489710_104310"/>
<name>A0A1I1UCC5_9BURK</name>
<feature type="transmembrane region" description="Helical" evidence="1">
    <location>
        <begin position="90"/>
        <end position="111"/>
    </location>
</feature>
<evidence type="ECO:0000313" key="2">
    <source>
        <dbReference type="EMBL" id="SFD65600.1"/>
    </source>
</evidence>
<organism evidence="2 3">
    <name type="scientific">Paracidovorax konjaci</name>
    <dbReference type="NCBI Taxonomy" id="32040"/>
    <lineage>
        <taxon>Bacteria</taxon>
        <taxon>Pseudomonadati</taxon>
        <taxon>Pseudomonadota</taxon>
        <taxon>Betaproteobacteria</taxon>
        <taxon>Burkholderiales</taxon>
        <taxon>Comamonadaceae</taxon>
        <taxon>Paracidovorax</taxon>
    </lineage>
</organism>
<dbReference type="PANTHER" id="PTHR40031:SF1">
    <property type="entry name" value="MEMBRANE-BOUND METAL-DEPENDENT HYDROLASE"/>
    <property type="match status" value="1"/>
</dbReference>
<evidence type="ECO:0000313" key="3">
    <source>
        <dbReference type="Proteomes" id="UP000199517"/>
    </source>
</evidence>
<feature type="transmembrane region" description="Helical" evidence="1">
    <location>
        <begin position="62"/>
        <end position="78"/>
    </location>
</feature>
<dbReference type="Proteomes" id="UP000199517">
    <property type="component" value="Unassembled WGS sequence"/>
</dbReference>
<feature type="transmembrane region" description="Helical" evidence="1">
    <location>
        <begin position="123"/>
        <end position="149"/>
    </location>
</feature>
<dbReference type="InterPro" id="IPR007404">
    <property type="entry name" value="YdjM-like"/>
</dbReference>
<dbReference type="RefSeq" id="WP_092950922.1">
    <property type="nucleotide sequence ID" value="NZ_FOMQ01000004.1"/>
</dbReference>
<sequence length="343" mass="37196">MDSLTQIALGSAVSLAAMGRRTSPWKAALWGGIAGTLPDLDALIDHGDPIANMVLHRAESHALLYLSLLAVPLAWAVARLHGEPGQWKRWALALWLALVTHPLLDWMTVYGTQLLRPFTDHPYGVGSIFIIDPLYTVPLIVGVVAAIAVSGERGLRWNTVGLVLSTAYLAWSVAAQQHVAKIADASLQALGWPVDRVLVTPTPFNTLAWRVLAVSGDRYAEGFYALADGDTPIRFTLHDRGQALIERFGAQVPVQRVAGFSHGFYRMREQSGHVQLTDLRMGQEPFYTFHFDLGTPAQLQSGQAPVTQTWQRPDPATALPALWRRIQGHGGGDGPFGAAAAAP</sequence>
<dbReference type="Pfam" id="PF04307">
    <property type="entry name" value="YdjM"/>
    <property type="match status" value="1"/>
</dbReference>
<accession>A0A1I1UCC5</accession>
<proteinExistence type="predicted"/>
<protein>
    <submittedName>
        <fullName evidence="2">Inner membrane protein</fullName>
    </submittedName>
</protein>
<dbReference type="OrthoDB" id="9781927at2"/>
<evidence type="ECO:0000256" key="1">
    <source>
        <dbReference type="SAM" id="Phobius"/>
    </source>
</evidence>
<keyword evidence="3" id="KW-1185">Reference proteome</keyword>
<reference evidence="3" key="1">
    <citation type="submission" date="2016-10" db="EMBL/GenBank/DDBJ databases">
        <authorList>
            <person name="Varghese N."/>
            <person name="Submissions S."/>
        </authorList>
    </citation>
    <scope>NUCLEOTIDE SEQUENCE [LARGE SCALE GENOMIC DNA]</scope>
    <source>
        <strain evidence="3">DSM 7481</strain>
    </source>
</reference>
<keyword evidence="1" id="KW-0472">Membrane</keyword>
<dbReference type="InterPro" id="IPR053170">
    <property type="entry name" value="Transcription_regulator"/>
</dbReference>
<dbReference type="EMBL" id="FOMQ01000004">
    <property type="protein sequence ID" value="SFD65600.1"/>
    <property type="molecule type" value="Genomic_DNA"/>
</dbReference>
<dbReference type="PANTHER" id="PTHR40031">
    <property type="entry name" value="HYPOTHETICAL MEMBRANE SPANNING PROTEIN"/>
    <property type="match status" value="1"/>
</dbReference>
<keyword evidence="1" id="KW-0812">Transmembrane</keyword>